<evidence type="ECO:0000256" key="5">
    <source>
        <dbReference type="ARBA" id="ARBA00022679"/>
    </source>
</evidence>
<evidence type="ECO:0000313" key="14">
    <source>
        <dbReference type="EMBL" id="TDD98187.1"/>
    </source>
</evidence>
<evidence type="ECO:0000256" key="4">
    <source>
        <dbReference type="ARBA" id="ARBA00022553"/>
    </source>
</evidence>
<comment type="caution">
    <text evidence="14">The sequence shown here is derived from an EMBL/GenBank/DDBJ whole genome shotgun (WGS) entry which is preliminary data.</text>
</comment>
<dbReference type="SUPFAM" id="SSF47384">
    <property type="entry name" value="Homodimeric domain of signal transducing histidine kinase"/>
    <property type="match status" value="1"/>
</dbReference>
<dbReference type="PROSITE" id="PS50885">
    <property type="entry name" value="HAMP"/>
    <property type="match status" value="1"/>
</dbReference>
<dbReference type="OrthoDB" id="5499837at2"/>
<name>A0A4V2YZR7_9ACTN</name>
<keyword evidence="15" id="KW-1185">Reference proteome</keyword>
<feature type="domain" description="HAMP" evidence="13">
    <location>
        <begin position="181"/>
        <end position="233"/>
    </location>
</feature>
<dbReference type="Proteomes" id="UP000294513">
    <property type="component" value="Unassembled WGS sequence"/>
</dbReference>
<dbReference type="EC" id="2.7.13.3" evidence="3"/>
<evidence type="ECO:0000256" key="1">
    <source>
        <dbReference type="ARBA" id="ARBA00000085"/>
    </source>
</evidence>
<evidence type="ECO:0000256" key="9">
    <source>
        <dbReference type="ARBA" id="ARBA00023012"/>
    </source>
</evidence>
<dbReference type="Gene3D" id="1.10.287.130">
    <property type="match status" value="1"/>
</dbReference>
<dbReference type="InterPro" id="IPR003660">
    <property type="entry name" value="HAMP_dom"/>
</dbReference>
<dbReference type="PANTHER" id="PTHR45436:SF5">
    <property type="entry name" value="SENSOR HISTIDINE KINASE TRCS"/>
    <property type="match status" value="1"/>
</dbReference>
<keyword evidence="7 14" id="KW-0418">Kinase</keyword>
<dbReference type="SMART" id="SM00387">
    <property type="entry name" value="HATPase_c"/>
    <property type="match status" value="1"/>
</dbReference>
<proteinExistence type="predicted"/>
<dbReference type="SMART" id="SM00388">
    <property type="entry name" value="HisKA"/>
    <property type="match status" value="1"/>
</dbReference>
<keyword evidence="6 11" id="KW-0812">Transmembrane</keyword>
<feature type="domain" description="Histidine kinase" evidence="12">
    <location>
        <begin position="241"/>
        <end position="447"/>
    </location>
</feature>
<evidence type="ECO:0000256" key="10">
    <source>
        <dbReference type="SAM" id="MobiDB-lite"/>
    </source>
</evidence>
<evidence type="ECO:0000259" key="12">
    <source>
        <dbReference type="PROSITE" id="PS50109"/>
    </source>
</evidence>
<feature type="transmembrane region" description="Helical" evidence="11">
    <location>
        <begin position="20"/>
        <end position="41"/>
    </location>
</feature>
<organism evidence="14 15">
    <name type="scientific">Actinomadura rubrisoli</name>
    <dbReference type="NCBI Taxonomy" id="2530368"/>
    <lineage>
        <taxon>Bacteria</taxon>
        <taxon>Bacillati</taxon>
        <taxon>Actinomycetota</taxon>
        <taxon>Actinomycetes</taxon>
        <taxon>Streptosporangiales</taxon>
        <taxon>Thermomonosporaceae</taxon>
        <taxon>Actinomadura</taxon>
    </lineage>
</organism>
<evidence type="ECO:0000313" key="15">
    <source>
        <dbReference type="Proteomes" id="UP000294513"/>
    </source>
</evidence>
<evidence type="ECO:0000256" key="6">
    <source>
        <dbReference type="ARBA" id="ARBA00022692"/>
    </source>
</evidence>
<dbReference type="InterPro" id="IPR003594">
    <property type="entry name" value="HATPase_dom"/>
</dbReference>
<reference evidence="14 15" key="1">
    <citation type="submission" date="2019-03" db="EMBL/GenBank/DDBJ databases">
        <title>Draft genome sequences of novel Actinobacteria.</title>
        <authorList>
            <person name="Sahin N."/>
            <person name="Ay H."/>
            <person name="Saygin H."/>
        </authorList>
    </citation>
    <scope>NUCLEOTIDE SEQUENCE [LARGE SCALE GENOMIC DNA]</scope>
    <source>
        <strain evidence="14 15">H3C3</strain>
    </source>
</reference>
<evidence type="ECO:0000256" key="8">
    <source>
        <dbReference type="ARBA" id="ARBA00022989"/>
    </source>
</evidence>
<evidence type="ECO:0000256" key="7">
    <source>
        <dbReference type="ARBA" id="ARBA00022777"/>
    </source>
</evidence>
<dbReference type="PROSITE" id="PS50109">
    <property type="entry name" value="HIS_KIN"/>
    <property type="match status" value="1"/>
</dbReference>
<dbReference type="AlphaFoldDB" id="A0A4V2YZR7"/>
<keyword evidence="4" id="KW-0597">Phosphoprotein</keyword>
<evidence type="ECO:0000259" key="13">
    <source>
        <dbReference type="PROSITE" id="PS50885"/>
    </source>
</evidence>
<dbReference type="PANTHER" id="PTHR45436">
    <property type="entry name" value="SENSOR HISTIDINE KINASE YKOH"/>
    <property type="match status" value="1"/>
</dbReference>
<dbReference type="InterPro" id="IPR050428">
    <property type="entry name" value="TCS_sensor_his_kinase"/>
</dbReference>
<dbReference type="InterPro" id="IPR036890">
    <property type="entry name" value="HATPase_C_sf"/>
</dbReference>
<keyword evidence="8 11" id="KW-1133">Transmembrane helix</keyword>
<dbReference type="Gene3D" id="3.30.565.10">
    <property type="entry name" value="Histidine kinase-like ATPase, C-terminal domain"/>
    <property type="match status" value="1"/>
</dbReference>
<dbReference type="RefSeq" id="WP_131888708.1">
    <property type="nucleotide sequence ID" value="NZ_SMKU01000001.1"/>
</dbReference>
<protein>
    <recommendedName>
        <fullName evidence="3">histidine kinase</fullName>
        <ecNumber evidence="3">2.7.13.3</ecNumber>
    </recommendedName>
</protein>
<dbReference type="SUPFAM" id="SSF55874">
    <property type="entry name" value="ATPase domain of HSP90 chaperone/DNA topoisomerase II/histidine kinase"/>
    <property type="match status" value="1"/>
</dbReference>
<dbReference type="Pfam" id="PF00512">
    <property type="entry name" value="HisKA"/>
    <property type="match status" value="1"/>
</dbReference>
<dbReference type="InterPro" id="IPR003661">
    <property type="entry name" value="HisK_dim/P_dom"/>
</dbReference>
<keyword evidence="5" id="KW-0808">Transferase</keyword>
<dbReference type="GO" id="GO:0005886">
    <property type="term" value="C:plasma membrane"/>
    <property type="evidence" value="ECO:0007669"/>
    <property type="project" value="UniProtKB-SubCell"/>
</dbReference>
<dbReference type="InterPro" id="IPR036097">
    <property type="entry name" value="HisK_dim/P_sf"/>
</dbReference>
<keyword evidence="11" id="KW-0472">Membrane</keyword>
<comment type="catalytic activity">
    <reaction evidence="1">
        <text>ATP + protein L-histidine = ADP + protein N-phospho-L-histidine.</text>
        <dbReference type="EC" id="2.7.13.3"/>
    </reaction>
</comment>
<accession>A0A4V2YZR7</accession>
<evidence type="ECO:0000256" key="3">
    <source>
        <dbReference type="ARBA" id="ARBA00012438"/>
    </source>
</evidence>
<dbReference type="EMBL" id="SMKU01000001">
    <property type="protein sequence ID" value="TDD98187.1"/>
    <property type="molecule type" value="Genomic_DNA"/>
</dbReference>
<dbReference type="GO" id="GO:0000155">
    <property type="term" value="F:phosphorelay sensor kinase activity"/>
    <property type="evidence" value="ECO:0007669"/>
    <property type="project" value="InterPro"/>
</dbReference>
<dbReference type="InterPro" id="IPR005467">
    <property type="entry name" value="His_kinase_dom"/>
</dbReference>
<keyword evidence="9" id="KW-0902">Two-component regulatory system</keyword>
<evidence type="ECO:0000256" key="11">
    <source>
        <dbReference type="SAM" id="Phobius"/>
    </source>
</evidence>
<gene>
    <name evidence="14" type="ORF">E1298_00550</name>
</gene>
<evidence type="ECO:0000256" key="2">
    <source>
        <dbReference type="ARBA" id="ARBA00004236"/>
    </source>
</evidence>
<comment type="subcellular location">
    <subcellularLocation>
        <location evidence="2">Cell membrane</location>
    </subcellularLocation>
</comment>
<feature type="region of interest" description="Disordered" evidence="10">
    <location>
        <begin position="63"/>
        <end position="85"/>
    </location>
</feature>
<sequence length="468" mass="50218">MRPRARGRARGREVSLRRHLLVWIVGLTVLAVVATAVPLTLTLQRLYRAEALTTLNRDARALQTTTLDPRGGDRAKLPGVHAPSSTVGLYGPDGHRFLGDGPDSSPAAARCRDGVLHDSREDGQLTATAPLVHGNGAATVVRVGVPYSTIRHRTERAWAVIGLGDLALLTLAAATACRLSDRATRPIEQLAGAVHRLGAGERPPDPEGWDLREARLTGRALDEAARRLDEVLARERSFSTDVAHQLRTPLTRLLLGLEVGLRTEGDARAAIRAALDRGRSLIDTVEQMLQLARDDHNRSRVDVADLLQRVRRARLADATAAGRDLLVAARRPLPPVIASPAALTQILDVLIDNALAHGTGTITVSAYRAGSGLAVDVMDEGSRPDLDEDVFRRRPAPDALAVPAAERVPRHRIGLPLARSLARVEGGRLYLSRTTPVVFTLLLPVGATAARAEQADLRGPPSRTGQGP</sequence>